<keyword evidence="3 4" id="KW-0274">FAD</keyword>
<dbReference type="Pfam" id="PF00732">
    <property type="entry name" value="GMC_oxred_N"/>
    <property type="match status" value="1"/>
</dbReference>
<comment type="similarity">
    <text evidence="1 4">Belongs to the GMC oxidoreductase family.</text>
</comment>
<dbReference type="InterPro" id="IPR012132">
    <property type="entry name" value="GMC_OxRdtase"/>
</dbReference>
<dbReference type="OrthoDB" id="269227at2759"/>
<dbReference type="KEGG" id="bze:COCCADRAFT_33984"/>
<evidence type="ECO:0000313" key="8">
    <source>
        <dbReference type="Proteomes" id="UP000053841"/>
    </source>
</evidence>
<dbReference type="Gene3D" id="3.30.560.10">
    <property type="entry name" value="Glucose Oxidase, domain 3"/>
    <property type="match status" value="1"/>
</dbReference>
<dbReference type="PANTHER" id="PTHR11552">
    <property type="entry name" value="GLUCOSE-METHANOL-CHOLINE GMC OXIDOREDUCTASE"/>
    <property type="match status" value="1"/>
</dbReference>
<dbReference type="PROSITE" id="PS00624">
    <property type="entry name" value="GMC_OXRED_2"/>
    <property type="match status" value="1"/>
</dbReference>
<dbReference type="GeneID" id="19147647"/>
<dbReference type="GO" id="GO:0044550">
    <property type="term" value="P:secondary metabolite biosynthetic process"/>
    <property type="evidence" value="ECO:0007669"/>
    <property type="project" value="TreeGrafter"/>
</dbReference>
<feature type="binding site" evidence="3">
    <location>
        <position position="118"/>
    </location>
    <ligand>
        <name>FAD</name>
        <dbReference type="ChEBI" id="CHEBI:57692"/>
    </ligand>
</feature>
<comment type="cofactor">
    <cofactor evidence="3">
        <name>FAD</name>
        <dbReference type="ChEBI" id="CHEBI:57692"/>
    </cofactor>
</comment>
<dbReference type="Gene3D" id="3.50.50.60">
    <property type="entry name" value="FAD/NAD(P)-binding domain"/>
    <property type="match status" value="1"/>
</dbReference>
<dbReference type="PANTHER" id="PTHR11552:SF115">
    <property type="entry name" value="DEHYDROGENASE XPTC-RELATED"/>
    <property type="match status" value="1"/>
</dbReference>
<dbReference type="SUPFAM" id="SSF54373">
    <property type="entry name" value="FAD-linked reductases, C-terminal domain"/>
    <property type="match status" value="1"/>
</dbReference>
<evidence type="ECO:0000259" key="5">
    <source>
        <dbReference type="PROSITE" id="PS00623"/>
    </source>
</evidence>
<evidence type="ECO:0000313" key="7">
    <source>
        <dbReference type="EMBL" id="EUC36631.1"/>
    </source>
</evidence>
<feature type="binding site" evidence="3">
    <location>
        <position position="265"/>
    </location>
    <ligand>
        <name>FAD</name>
        <dbReference type="ChEBI" id="CHEBI:57692"/>
    </ligand>
</feature>
<dbReference type="AlphaFoldDB" id="W6YYU3"/>
<keyword evidence="4" id="KW-0285">Flavoprotein</keyword>
<evidence type="ECO:0000256" key="3">
    <source>
        <dbReference type="PIRSR" id="PIRSR000137-2"/>
    </source>
</evidence>
<dbReference type="PROSITE" id="PS00623">
    <property type="entry name" value="GMC_OXRED_1"/>
    <property type="match status" value="1"/>
</dbReference>
<dbReference type="EMBL" id="KI964559">
    <property type="protein sequence ID" value="EUC36631.1"/>
    <property type="molecule type" value="Genomic_DNA"/>
</dbReference>
<keyword evidence="8" id="KW-1185">Reference proteome</keyword>
<dbReference type="SUPFAM" id="SSF51905">
    <property type="entry name" value="FAD/NAD(P)-binding domain"/>
    <property type="match status" value="1"/>
</dbReference>
<dbReference type="HOGENOM" id="CLU_002865_6_1_1"/>
<dbReference type="Pfam" id="PF05199">
    <property type="entry name" value="GMC_oxred_C"/>
    <property type="match status" value="1"/>
</dbReference>
<dbReference type="RefSeq" id="XP_007709035.1">
    <property type="nucleotide sequence ID" value="XM_007710845.1"/>
</dbReference>
<accession>W6YYU3</accession>
<feature type="active site" description="Proton donor" evidence="2">
    <location>
        <position position="526"/>
    </location>
</feature>
<organism evidence="7 8">
    <name type="scientific">Cochliobolus carbonum (strain 26-R-13)</name>
    <name type="common">Maize leaf spot fungus</name>
    <name type="synonym">Bipolaris zeicola</name>
    <dbReference type="NCBI Taxonomy" id="930089"/>
    <lineage>
        <taxon>Eukaryota</taxon>
        <taxon>Fungi</taxon>
        <taxon>Dikarya</taxon>
        <taxon>Ascomycota</taxon>
        <taxon>Pezizomycotina</taxon>
        <taxon>Dothideomycetes</taxon>
        <taxon>Pleosporomycetidae</taxon>
        <taxon>Pleosporales</taxon>
        <taxon>Pleosporineae</taxon>
        <taxon>Pleosporaceae</taxon>
        <taxon>Bipolaris</taxon>
    </lineage>
</organism>
<sequence length="589" mass="62693">MPSTIGLAVSVSIFATSILSHPLFHGQVIPRAEDLLPEYDYVVVGAGASGLTVANRLSENKNVNVLVIEAGDFDQNEDYMTIPGLAGGSVGTKYDWNFTYAPNPNLNNRAIPLGQGKVVGGGTKLNAMTFDRGSQSDYDTWEALGAKGWNCKSLLPYFKKSETFTTATSAIRAEYNIKVDLNNRGSNGPIQLTFPPFSGRLRYFINATKELSIPISDDSSGRALGGYYCPKNQDPKTQARSSAQEAYYVPAKPRSNYHLLAGNQVTQVITSKTNGLPKVTGVKFAPSANAPVQQAKAKKEVILAAGALRTPHLLQISGIGDASLLASINVPTVVNLPAVGHNLHDHASVFMSFAINTDLPTSPMLKSNATFAAEARRQYDTSRSGPLTNPHGEFLLFLPLSTLSNNTKALVSQTAANGPSASLPQNVPAEVARGYAAQFAALNKKMHPFSRGQVIAPSSSAFDYPIADPGVYRNNIDRAIMHESVSFTRKIMATASMGGLKPTEAVPGASADVDAWIRSTTICIYHPAGTAKIGPREDGGVVDKNLKVYGVQGLRVVDASVMPMVPAAHIMATVYAVAERAADIIKGGK</sequence>
<gene>
    <name evidence="7" type="ORF">COCCADRAFT_33984</name>
</gene>
<dbReference type="eggNOG" id="KOG1238">
    <property type="taxonomic scope" value="Eukaryota"/>
</dbReference>
<evidence type="ECO:0000256" key="4">
    <source>
        <dbReference type="RuleBase" id="RU003968"/>
    </source>
</evidence>
<dbReference type="InterPro" id="IPR007867">
    <property type="entry name" value="GMC_OxRtase_C"/>
</dbReference>
<dbReference type="InterPro" id="IPR000172">
    <property type="entry name" value="GMC_OxRdtase_N"/>
</dbReference>
<dbReference type="Proteomes" id="UP000053841">
    <property type="component" value="Unassembled WGS sequence"/>
</dbReference>
<evidence type="ECO:0000259" key="6">
    <source>
        <dbReference type="PROSITE" id="PS00624"/>
    </source>
</evidence>
<feature type="active site" description="Proton acceptor" evidence="2">
    <location>
        <position position="569"/>
    </location>
</feature>
<dbReference type="GO" id="GO:0050660">
    <property type="term" value="F:flavin adenine dinucleotide binding"/>
    <property type="evidence" value="ECO:0007669"/>
    <property type="project" value="InterPro"/>
</dbReference>
<feature type="domain" description="Glucose-methanol-choline oxidoreductase N-terminal" evidence="6">
    <location>
        <begin position="306"/>
        <end position="320"/>
    </location>
</feature>
<proteinExistence type="inferred from homology"/>
<reference evidence="7 8" key="1">
    <citation type="journal article" date="2013" name="PLoS Genet.">
        <title>Comparative genome structure, secondary metabolite, and effector coding capacity across Cochliobolus pathogens.</title>
        <authorList>
            <person name="Condon B.J."/>
            <person name="Leng Y."/>
            <person name="Wu D."/>
            <person name="Bushley K.E."/>
            <person name="Ohm R.A."/>
            <person name="Otillar R."/>
            <person name="Martin J."/>
            <person name="Schackwitz W."/>
            <person name="Grimwood J."/>
            <person name="MohdZainudin N."/>
            <person name="Xue C."/>
            <person name="Wang R."/>
            <person name="Manning V.A."/>
            <person name="Dhillon B."/>
            <person name="Tu Z.J."/>
            <person name="Steffenson B.J."/>
            <person name="Salamov A."/>
            <person name="Sun H."/>
            <person name="Lowry S."/>
            <person name="LaButti K."/>
            <person name="Han J."/>
            <person name="Copeland A."/>
            <person name="Lindquist E."/>
            <person name="Barry K."/>
            <person name="Schmutz J."/>
            <person name="Baker S.E."/>
            <person name="Ciuffetti L.M."/>
            <person name="Grigoriev I.V."/>
            <person name="Zhong S."/>
            <person name="Turgeon B.G."/>
        </authorList>
    </citation>
    <scope>NUCLEOTIDE SEQUENCE [LARGE SCALE GENOMIC DNA]</scope>
    <source>
        <strain evidence="7 8">26-R-13</strain>
    </source>
</reference>
<evidence type="ECO:0000256" key="2">
    <source>
        <dbReference type="PIRSR" id="PIRSR000137-1"/>
    </source>
</evidence>
<evidence type="ECO:0000256" key="1">
    <source>
        <dbReference type="ARBA" id="ARBA00010790"/>
    </source>
</evidence>
<protein>
    <submittedName>
        <fullName evidence="7">GMC oxidoreductase</fullName>
    </submittedName>
</protein>
<dbReference type="InterPro" id="IPR036188">
    <property type="entry name" value="FAD/NAD-bd_sf"/>
</dbReference>
<dbReference type="GO" id="GO:0016614">
    <property type="term" value="F:oxidoreductase activity, acting on CH-OH group of donors"/>
    <property type="evidence" value="ECO:0007669"/>
    <property type="project" value="InterPro"/>
</dbReference>
<dbReference type="PIRSF" id="PIRSF000137">
    <property type="entry name" value="Alcohol_oxidase"/>
    <property type="match status" value="1"/>
</dbReference>
<feature type="domain" description="Glucose-methanol-choline oxidoreductase N-terminal" evidence="5">
    <location>
        <begin position="116"/>
        <end position="139"/>
    </location>
</feature>
<name>W6YYU3_COCC2</name>